<dbReference type="PANTHER" id="PTHR22870">
    <property type="entry name" value="REGULATOR OF CHROMOSOME CONDENSATION"/>
    <property type="match status" value="1"/>
</dbReference>
<dbReference type="Pfam" id="PF13540">
    <property type="entry name" value="RCC1_2"/>
    <property type="match status" value="2"/>
</dbReference>
<feature type="repeat" description="RCC1" evidence="2">
    <location>
        <begin position="916"/>
        <end position="960"/>
    </location>
</feature>
<feature type="region of interest" description="Disordered" evidence="3">
    <location>
        <begin position="1023"/>
        <end position="1043"/>
    </location>
</feature>
<feature type="compositionally biased region" description="Low complexity" evidence="3">
    <location>
        <begin position="875"/>
        <end position="888"/>
    </location>
</feature>
<gene>
    <name evidence="4" type="ORF">ACHAW5_009189</name>
</gene>
<dbReference type="Pfam" id="PF00415">
    <property type="entry name" value="RCC1"/>
    <property type="match status" value="1"/>
</dbReference>
<keyword evidence="1" id="KW-0677">Repeat</keyword>
<dbReference type="AlphaFoldDB" id="A0ABD3NTM4"/>
<evidence type="ECO:0000256" key="2">
    <source>
        <dbReference type="PROSITE-ProRule" id="PRU00235"/>
    </source>
</evidence>
<evidence type="ECO:0000256" key="1">
    <source>
        <dbReference type="ARBA" id="ARBA00022737"/>
    </source>
</evidence>
<feature type="region of interest" description="Disordered" evidence="3">
    <location>
        <begin position="182"/>
        <end position="203"/>
    </location>
</feature>
<sequence>MTRRRARRQEMKRGGSPCDHRRPPWHIVLPRNRHSMAVIGSICYGGQDPDILELLPLTRMLRGEGEEAHPSQETCDSFAIGGAAAAGWDVEGGRGRRCNHPDPFVLLSSSYRPHRRRPSCPRPHPVLRTAVPVVPETIPDDPTPYLQQQGVLNTMAGPMSTALYLCSALSYCTHDGTNLANVSDPASSKTPPPQRSPRPDGRNISRQCILSMLPSYPSSPSSLKEAAATSSRLTSLSEIICHASRPGDKSRTREHVCVVVGGGDCDDERKTATTMGTHAEWKRAPCGGSVGPRTRGITVPPPHPNSPARDDDDDDDDTTRRAQRKKRMKTYCALGFGDNFFYALGEDSLPIPPDLLHEGEEGEEEGGEGAGHRRRRDIVGRTGTRVSLLPLIHADDAGSTGPDDDYDDDDDYEEEGEGPSRVVPRASSADEWLRTTRRRLRRNRRRRRRQQRDYDDDHDDVAYFASGVVPPFSAMSCGATHTAAILPHHGRGGGGGGDVRLVGTIFGMTNRKFSPVPTRLPLRVVRLSSGRRHVLALTEGAGGGGVGGGVVMSWGAGHFGQLGHGPDVTGCAEPRTIERLLPHVAGGVVIEIAAGGLHSAAIVALSSSKSSSKSSYSKSRNRGGAAASTSGDNNGADVDEGDSIRGGPTTTTSAIVVRETRTFAWGSNRKGQCGVEGGKCATVPEPLPIIAVRREDMTTTTTTTTTTKVNGASNPVDKNVHFEKLSLGRLHTVALTAHGEVFTWGSTSMGRCGHNNGSSLDPPSSGSDGGVGRGGGGGGGDRRFVQQPRHVSALRNVAIESIAAGGAHTLALSRGGRVFAWGAGGDGQCGQGHAGNLFSPRAVQGLAFGSSVMSERDGASTRVANDGKMNERASSRASSTSNTSNSSSVASPEPKSDKVVSIRASGCYSAAITANGDVYTWGYGSGAAIGHPIPSEDESSLLPLIPIIEGNQYSTATAAKVFPEGGSEDNKIRDCRCFDTDLNVMLPRRVECTRALGLFVEDASLGPGHMVMLCSLRGGDSDDNANKNADVGQSLRGGGVRMA</sequence>
<dbReference type="PRINTS" id="PR00633">
    <property type="entry name" value="RCCNDNSATION"/>
</dbReference>
<name>A0ABD3NTM4_9STRA</name>
<feature type="compositionally biased region" description="Low complexity" evidence="3">
    <location>
        <begin position="757"/>
        <end position="766"/>
    </location>
</feature>
<dbReference type="InterPro" id="IPR000408">
    <property type="entry name" value="Reg_chr_condens"/>
</dbReference>
<feature type="repeat" description="RCC1" evidence="2">
    <location>
        <begin position="739"/>
        <end position="815"/>
    </location>
</feature>
<accession>A0ABD3NTM4</accession>
<evidence type="ECO:0000256" key="3">
    <source>
        <dbReference type="SAM" id="MobiDB-lite"/>
    </source>
</evidence>
<dbReference type="Proteomes" id="UP001530315">
    <property type="component" value="Unassembled WGS sequence"/>
</dbReference>
<reference evidence="4 5" key="1">
    <citation type="submission" date="2024-10" db="EMBL/GenBank/DDBJ databases">
        <title>Updated reference genomes for cyclostephanoid diatoms.</title>
        <authorList>
            <person name="Roberts W.R."/>
            <person name="Alverson A.J."/>
        </authorList>
    </citation>
    <scope>NUCLEOTIDE SEQUENCE [LARGE SCALE GENOMIC DNA]</scope>
    <source>
        <strain evidence="4 5">AJA276-08</strain>
    </source>
</reference>
<comment type="caution">
    <text evidence="4">The sequence shown here is derived from an EMBL/GenBank/DDBJ whole genome shotgun (WGS) entry which is preliminary data.</text>
</comment>
<feature type="region of interest" description="Disordered" evidence="3">
    <location>
        <begin position="352"/>
        <end position="428"/>
    </location>
</feature>
<feature type="repeat" description="RCC1" evidence="2">
    <location>
        <begin position="549"/>
        <end position="605"/>
    </location>
</feature>
<feature type="region of interest" description="Disordered" evidence="3">
    <location>
        <begin position="753"/>
        <end position="784"/>
    </location>
</feature>
<feature type="repeat" description="RCC1" evidence="2">
    <location>
        <begin position="660"/>
        <end position="738"/>
    </location>
</feature>
<evidence type="ECO:0000313" key="4">
    <source>
        <dbReference type="EMBL" id="KAL3778763.1"/>
    </source>
</evidence>
<organism evidence="4 5">
    <name type="scientific">Stephanodiscus triporus</name>
    <dbReference type="NCBI Taxonomy" id="2934178"/>
    <lineage>
        <taxon>Eukaryota</taxon>
        <taxon>Sar</taxon>
        <taxon>Stramenopiles</taxon>
        <taxon>Ochrophyta</taxon>
        <taxon>Bacillariophyta</taxon>
        <taxon>Coscinodiscophyceae</taxon>
        <taxon>Thalassiosirophycidae</taxon>
        <taxon>Stephanodiscales</taxon>
        <taxon>Stephanodiscaceae</taxon>
        <taxon>Stephanodiscus</taxon>
    </lineage>
</organism>
<dbReference type="Gene3D" id="2.130.10.30">
    <property type="entry name" value="Regulator of chromosome condensation 1/beta-lactamase-inhibitor protein II"/>
    <property type="match status" value="3"/>
</dbReference>
<feature type="compositionally biased region" description="Gly residues" evidence="3">
    <location>
        <begin position="767"/>
        <end position="779"/>
    </location>
</feature>
<evidence type="ECO:0000313" key="5">
    <source>
        <dbReference type="Proteomes" id="UP001530315"/>
    </source>
</evidence>
<keyword evidence="5" id="KW-1185">Reference proteome</keyword>
<protein>
    <submittedName>
        <fullName evidence="4">Uncharacterized protein</fullName>
    </submittedName>
</protein>
<feature type="region of interest" description="Disordered" evidence="3">
    <location>
        <begin position="281"/>
        <end position="325"/>
    </location>
</feature>
<dbReference type="EMBL" id="JALLAZ020001200">
    <property type="protein sequence ID" value="KAL3778763.1"/>
    <property type="molecule type" value="Genomic_DNA"/>
</dbReference>
<dbReference type="PANTHER" id="PTHR22870:SF408">
    <property type="entry name" value="OS09G0560450 PROTEIN"/>
    <property type="match status" value="1"/>
</dbReference>
<feature type="compositionally biased region" description="Basic and acidic residues" evidence="3">
    <location>
        <begin position="8"/>
        <end position="22"/>
    </location>
</feature>
<dbReference type="SUPFAM" id="SSF50985">
    <property type="entry name" value="RCC1/BLIP-II"/>
    <property type="match status" value="2"/>
</dbReference>
<dbReference type="PROSITE" id="PS50012">
    <property type="entry name" value="RCC1_3"/>
    <property type="match status" value="5"/>
</dbReference>
<proteinExistence type="predicted"/>
<dbReference type="InterPro" id="IPR009091">
    <property type="entry name" value="RCC1/BLIP-II"/>
</dbReference>
<feature type="region of interest" description="Disordered" evidence="3">
    <location>
        <begin position="854"/>
        <end position="895"/>
    </location>
</feature>
<feature type="compositionally biased region" description="Acidic residues" evidence="3">
    <location>
        <begin position="402"/>
        <end position="417"/>
    </location>
</feature>
<dbReference type="InterPro" id="IPR051210">
    <property type="entry name" value="Ub_ligase/GEF_domain"/>
</dbReference>
<feature type="region of interest" description="Disordered" evidence="3">
    <location>
        <begin position="1"/>
        <end position="24"/>
    </location>
</feature>
<feature type="region of interest" description="Disordered" evidence="3">
    <location>
        <begin position="611"/>
        <end position="653"/>
    </location>
</feature>
<feature type="repeat" description="RCC1" evidence="2">
    <location>
        <begin position="816"/>
        <end position="868"/>
    </location>
</feature>